<dbReference type="EMBL" id="FOXX01000004">
    <property type="protein sequence ID" value="SFQ55102.1"/>
    <property type="molecule type" value="Genomic_DNA"/>
</dbReference>
<dbReference type="InterPro" id="IPR009100">
    <property type="entry name" value="AcylCoA_DH/oxidase_NM_dom_sf"/>
</dbReference>
<dbReference type="Gene3D" id="2.40.110.10">
    <property type="entry name" value="Butyryl-CoA Dehydrogenase, subunit A, domain 2"/>
    <property type="match status" value="1"/>
</dbReference>
<keyword evidence="7" id="KW-1185">Reference proteome</keyword>
<dbReference type="PANTHER" id="PTHR36117:SF3">
    <property type="entry name" value="4-HYDROXYPHENYLACETATE 3-MONOOXYGENASE-RELATED"/>
    <property type="match status" value="1"/>
</dbReference>
<comment type="caution">
    <text evidence="6">The sequence shown here is derived from an EMBL/GenBank/DDBJ whole genome shotgun (WGS) entry which is preliminary data.</text>
</comment>
<organism evidence="6 7">
    <name type="scientific">Priestia endophytica DSM 13796</name>
    <dbReference type="NCBI Taxonomy" id="1121089"/>
    <lineage>
        <taxon>Bacteria</taxon>
        <taxon>Bacillati</taxon>
        <taxon>Bacillota</taxon>
        <taxon>Bacilli</taxon>
        <taxon>Bacillales</taxon>
        <taxon>Bacillaceae</taxon>
        <taxon>Priestia</taxon>
    </lineage>
</organism>
<dbReference type="Gene3D" id="1.20.140.10">
    <property type="entry name" value="Butyryl-CoA Dehydrogenase, subunit A, domain 3"/>
    <property type="match status" value="1"/>
</dbReference>
<keyword evidence="1" id="KW-0285">Flavoprotein</keyword>
<dbReference type="InterPro" id="IPR024674">
    <property type="entry name" value="HpaB/PvcC/4-BUDH_N"/>
</dbReference>
<protein>
    <submittedName>
        <fullName evidence="6">4-hydroxyphenylacetate 3-monooxygenase</fullName>
    </submittedName>
</protein>
<evidence type="ECO:0000259" key="4">
    <source>
        <dbReference type="Pfam" id="PF03241"/>
    </source>
</evidence>
<dbReference type="PIRSF" id="PIRSF000331">
    <property type="entry name" value="HpaA_HpaB"/>
    <property type="match status" value="1"/>
</dbReference>
<sequence>MKGEKEMPAKTGKQYIERVDKAKANVWINGEQVTGNVSEHPAFKGVMKTQAALYDMQHDRDKKDYMTYISPMTGNRIGTSFMQPKTKEDLKMRRKMMQEWARYNNGMMGRSPDYINVGMMAYGAAAAMFGKQDEMYARNMENYLEYCREQDLSLTHTLINPQVNRGVNTAQLPDPFIAARIKEKTSEGVIIKGARLLATQGGITDEIMVFPSTLLKQSEEENPYAYAFSIPNNTPGLKFICRESFDYGKSNFDHPLGSRFEEMDTIVVFDDVVVPWDRVFSLGDVDTCNEAYNASNAVVHMTHQVVSKNIAKTEFILGTLQLMAETINIGQYQHIQEKISEVIIGLETMKAYVTASEANAKMDQWGTMTPEFAPLNVARHYFPKLYPRFTEIMQLMGASGLMAIPNEADFHSPIRSDLDKYLQAANGDAYSRVKLYRLAWDICISAFGSRQTLYERFFFGDPVRMASALYNGYDKQEYVGRVKEFLNRSEEVVESK</sequence>
<dbReference type="InterPro" id="IPR004925">
    <property type="entry name" value="HpaB/PvcC/4-BUDH"/>
</dbReference>
<feature type="domain" description="HpaB/PvcC/4-BUDH C-terminal" evidence="4">
    <location>
        <begin position="288"/>
        <end position="486"/>
    </location>
</feature>
<dbReference type="SUPFAM" id="SSF47203">
    <property type="entry name" value="Acyl-CoA dehydrogenase C-terminal domain-like"/>
    <property type="match status" value="1"/>
</dbReference>
<gene>
    <name evidence="6" type="ORF">SAMN02745910_02008</name>
</gene>
<proteinExistence type="predicted"/>
<evidence type="ECO:0000313" key="6">
    <source>
        <dbReference type="EMBL" id="SFQ55102.1"/>
    </source>
</evidence>
<reference evidence="6 7" key="1">
    <citation type="submission" date="2016-10" db="EMBL/GenBank/DDBJ databases">
        <authorList>
            <person name="Varghese N."/>
            <person name="Submissions S."/>
        </authorList>
    </citation>
    <scope>NUCLEOTIDE SEQUENCE [LARGE SCALE GENOMIC DNA]</scope>
    <source>
        <strain evidence="6 7">DSM 13796</strain>
    </source>
</reference>
<dbReference type="Gene3D" id="1.10.3140.10">
    <property type="entry name" value="4-hydroxybutyryl-coa dehydratase, domain 1"/>
    <property type="match status" value="1"/>
</dbReference>
<dbReference type="InterPro" id="IPR024719">
    <property type="entry name" value="HpaB/PvcC/4-BUDH_C"/>
</dbReference>
<dbReference type="NCBIfam" id="TIGR02309">
    <property type="entry name" value="HpaB-1"/>
    <property type="match status" value="1"/>
</dbReference>
<dbReference type="InterPro" id="IPR012687">
    <property type="entry name" value="HpaB_Deino-type"/>
</dbReference>
<keyword evidence="3" id="KW-0560">Oxidoreductase</keyword>
<dbReference type="Pfam" id="PF03241">
    <property type="entry name" value="HpaB"/>
    <property type="match status" value="1"/>
</dbReference>
<evidence type="ECO:0000313" key="7">
    <source>
        <dbReference type="Proteomes" id="UP000182762"/>
    </source>
</evidence>
<dbReference type="SUPFAM" id="SSF56645">
    <property type="entry name" value="Acyl-CoA dehydrogenase NM domain-like"/>
    <property type="match status" value="1"/>
</dbReference>
<evidence type="ECO:0000259" key="5">
    <source>
        <dbReference type="Pfam" id="PF11794"/>
    </source>
</evidence>
<dbReference type="InterPro" id="IPR036250">
    <property type="entry name" value="AcylCo_DH-like_C"/>
</dbReference>
<feature type="domain" description="HpaB/PvcC/4-BUDH N-terminal" evidence="5">
    <location>
        <begin position="11"/>
        <end position="280"/>
    </location>
</feature>
<dbReference type="Pfam" id="PF11794">
    <property type="entry name" value="HpaB_N"/>
    <property type="match status" value="1"/>
</dbReference>
<dbReference type="InterPro" id="IPR046373">
    <property type="entry name" value="Acyl-CoA_Oxase/DH_mid-dom_sf"/>
</dbReference>
<accession>A0A1I5ZF89</accession>
<evidence type="ECO:0000256" key="3">
    <source>
        <dbReference type="ARBA" id="ARBA00023002"/>
    </source>
</evidence>
<dbReference type="Proteomes" id="UP000182762">
    <property type="component" value="Unassembled WGS sequence"/>
</dbReference>
<dbReference type="PANTHER" id="PTHR36117">
    <property type="entry name" value="4-HYDROXYPHENYLACETATE 3-MONOOXYGENASE-RELATED"/>
    <property type="match status" value="1"/>
</dbReference>
<evidence type="ECO:0000256" key="2">
    <source>
        <dbReference type="ARBA" id="ARBA00022827"/>
    </source>
</evidence>
<name>A0A1I5ZF89_9BACI</name>
<keyword evidence="2" id="KW-0274">FAD</keyword>
<evidence type="ECO:0000256" key="1">
    <source>
        <dbReference type="ARBA" id="ARBA00022630"/>
    </source>
</evidence>